<dbReference type="GO" id="GO:0004040">
    <property type="term" value="F:amidase activity"/>
    <property type="evidence" value="ECO:0007669"/>
    <property type="project" value="InterPro"/>
</dbReference>
<keyword evidence="1" id="KW-0812">Transmembrane</keyword>
<dbReference type="Gene3D" id="1.10.530.10">
    <property type="match status" value="1"/>
</dbReference>
<evidence type="ECO:0000259" key="2">
    <source>
        <dbReference type="Pfam" id="PF01832"/>
    </source>
</evidence>
<evidence type="ECO:0000256" key="1">
    <source>
        <dbReference type="SAM" id="Phobius"/>
    </source>
</evidence>
<name>A0A3E0X2S6_9GAMM</name>
<feature type="domain" description="Mannosyl-glycoprotein endo-beta-N-acetylglucosamidase-like" evidence="2">
    <location>
        <begin position="164"/>
        <end position="242"/>
    </location>
</feature>
<accession>A0A3E0X2S6</accession>
<dbReference type="RefSeq" id="WP_116302409.1">
    <property type="nucleotide sequence ID" value="NZ_NFZV01000010.1"/>
</dbReference>
<dbReference type="EMBL" id="NFZW01000003">
    <property type="protein sequence ID" value="RFA38683.1"/>
    <property type="molecule type" value="Genomic_DNA"/>
</dbReference>
<keyword evidence="4" id="KW-1185">Reference proteome</keyword>
<evidence type="ECO:0000313" key="4">
    <source>
        <dbReference type="Proteomes" id="UP000256763"/>
    </source>
</evidence>
<dbReference type="PANTHER" id="PTHR40572">
    <property type="entry name" value="PROTEIN BAX"/>
    <property type="match status" value="1"/>
</dbReference>
<comment type="caution">
    <text evidence="3">The sequence shown here is derived from an EMBL/GenBank/DDBJ whole genome shotgun (WGS) entry which is preliminary data.</text>
</comment>
<dbReference type="InterPro" id="IPR053195">
    <property type="entry name" value="Bax-like"/>
</dbReference>
<dbReference type="Proteomes" id="UP000256763">
    <property type="component" value="Unassembled WGS sequence"/>
</dbReference>
<proteinExistence type="predicted"/>
<dbReference type="InterPro" id="IPR002901">
    <property type="entry name" value="MGlyc_endo_b_GlcNAc-like_dom"/>
</dbReference>
<keyword evidence="1" id="KW-1133">Transmembrane helix</keyword>
<evidence type="ECO:0000313" key="3">
    <source>
        <dbReference type="EMBL" id="RFA38683.1"/>
    </source>
</evidence>
<dbReference type="OrthoDB" id="9788155at2"/>
<reference evidence="4" key="1">
    <citation type="submission" date="2017-05" db="EMBL/GenBank/DDBJ databases">
        <authorList>
            <person name="Sharma S."/>
            <person name="Sidhu C."/>
            <person name="Pinnaka A.K."/>
        </authorList>
    </citation>
    <scope>NUCLEOTIDE SEQUENCE [LARGE SCALE GENOMIC DNA]</scope>
    <source>
        <strain evidence="4">AK93</strain>
    </source>
</reference>
<dbReference type="PANTHER" id="PTHR40572:SF1">
    <property type="entry name" value="PROTEIN BAX"/>
    <property type="match status" value="1"/>
</dbReference>
<sequence>MRSEAIVRCAPWLKVFVDALPIALVALAIVFLAKALEPAPEPYRLQPVEFDAVEALESYFQALDYAWPPQNGVPRVGVARFPEGLEKASVNARKELFFRVMTPLVLAENARIREKRARLQTLLSRDRLAANGQRELEELAARYRIEGDLHNPEVREQLLRRVDEIPLGLALAQAAKESGWGTSRFALEGNNLFGVWTWDETQGMVPINRPEGATHLVRIFPDLQEAVRNYMHTLNTGRAYYPMRMERQRLRIQGELLDPLRLAGGLESYSERGAPYVRELWVLIASNGLHRLDEYRLAPHE</sequence>
<gene>
    <name evidence="3" type="ORF">CAL65_04970</name>
</gene>
<protein>
    <recommendedName>
        <fullName evidence="2">Mannosyl-glycoprotein endo-beta-N-acetylglucosamidase-like domain-containing protein</fullName>
    </recommendedName>
</protein>
<organism evidence="3 4">
    <name type="scientific">Alkalilimnicola ehrlichii</name>
    <dbReference type="NCBI Taxonomy" id="351052"/>
    <lineage>
        <taxon>Bacteria</taxon>
        <taxon>Pseudomonadati</taxon>
        <taxon>Pseudomonadota</taxon>
        <taxon>Gammaproteobacteria</taxon>
        <taxon>Chromatiales</taxon>
        <taxon>Ectothiorhodospiraceae</taxon>
        <taxon>Alkalilimnicola</taxon>
    </lineage>
</organism>
<keyword evidence="1" id="KW-0472">Membrane</keyword>
<dbReference type="Pfam" id="PF01832">
    <property type="entry name" value="Glucosaminidase"/>
    <property type="match status" value="1"/>
</dbReference>
<dbReference type="AlphaFoldDB" id="A0A3E0X2S6"/>
<feature type="transmembrane region" description="Helical" evidence="1">
    <location>
        <begin position="12"/>
        <end position="33"/>
    </location>
</feature>